<gene>
    <name evidence="13" type="primary">nspC</name>
    <name evidence="13" type="ORF">PITCH_A190135</name>
</gene>
<dbReference type="EC" id="4.1.1.96" evidence="2"/>
<evidence type="ECO:0000256" key="5">
    <source>
        <dbReference type="ARBA" id="ARBA00022898"/>
    </source>
</evidence>
<accession>A0A445MVY1</accession>
<dbReference type="InterPro" id="IPR029066">
    <property type="entry name" value="PLP-binding_barrel"/>
</dbReference>
<feature type="binding site" evidence="11">
    <location>
        <position position="292"/>
    </location>
    <ligand>
        <name>substrate</name>
    </ligand>
</feature>
<comment type="catalytic activity">
    <reaction evidence="10">
        <text>carboxynorspermidine + H(+) = norspermidine + CO2</text>
        <dbReference type="Rhea" id="RHEA:34099"/>
        <dbReference type="ChEBI" id="CHEBI:15378"/>
        <dbReference type="ChEBI" id="CHEBI:16526"/>
        <dbReference type="ChEBI" id="CHEBI:57920"/>
        <dbReference type="ChEBI" id="CHEBI:65070"/>
        <dbReference type="EC" id="4.1.1.96"/>
    </reaction>
</comment>
<organism evidence="13">
    <name type="scientific">uncultured Desulfobacterium sp</name>
    <dbReference type="NCBI Taxonomy" id="201089"/>
    <lineage>
        <taxon>Bacteria</taxon>
        <taxon>Pseudomonadati</taxon>
        <taxon>Thermodesulfobacteriota</taxon>
        <taxon>Desulfobacteria</taxon>
        <taxon>Desulfobacterales</taxon>
        <taxon>Desulfobacteriaceae</taxon>
        <taxon>Desulfobacterium</taxon>
        <taxon>environmental samples</taxon>
    </lineage>
</organism>
<comment type="similarity">
    <text evidence="8">Belongs to the Orn/Lys/Arg decarboxylase class-II family. NspC subfamily.</text>
</comment>
<evidence type="ECO:0000259" key="12">
    <source>
        <dbReference type="Pfam" id="PF00278"/>
    </source>
</evidence>
<reference evidence="13" key="1">
    <citation type="submission" date="2018-01" db="EMBL/GenBank/DDBJ databases">
        <authorList>
            <person name="Regsiter A."/>
            <person name="William W."/>
        </authorList>
    </citation>
    <scope>NUCLEOTIDE SEQUENCE</scope>
    <source>
        <strain evidence="13">TRIP AH-1</strain>
    </source>
</reference>
<dbReference type="InterPro" id="IPR005730">
    <property type="entry name" value="Nsp_de-COase"/>
</dbReference>
<feature type="domain" description="Orn/DAP/Arg decarboxylase 2 C-terminal" evidence="12">
    <location>
        <begin position="110"/>
        <end position="348"/>
    </location>
</feature>
<dbReference type="Gene3D" id="3.20.20.10">
    <property type="entry name" value="Alanine racemase"/>
    <property type="match status" value="1"/>
</dbReference>
<dbReference type="InterPro" id="IPR022643">
    <property type="entry name" value="De-COase2_C"/>
</dbReference>
<dbReference type="CDD" id="cd06829">
    <property type="entry name" value="PLPDE_III_CANSDC"/>
    <property type="match status" value="1"/>
</dbReference>
<sequence length="393" mass="43606">MDRGLYPIAAPGLDLSRVPTPCFVLDLAALKRNLDVLKTVQDRTGCLILLALKGFAMFSVFPLVRRTLKGVCASSPHEAILGKEEFSGEAHAFAAAYSASDIKRLVTTADVIVFNSFTQWQRFKQTIAEAERKIRCGIRINPAHSEVSYPLYNPCAPRSRLGVRSETFKKQAESGLLDGITGLHFHTLCEKNADALERTLKVIEEKFGEYISRMTWVNFGGGHLITRRDYDIDLLCRLIDGFKKRYDVEVYLEPGEAVALNAGILVASVLDIVDNDGPIAILDTSATTHMPDVLEMPYRPEIAGAGLPNEKPYTYRLAGLSCLAGDIIGDYSFDKPLAVGDRLAFQDMAHYSMVKTNTFNGIQLPSIATYDPESDEFTIIREFGYADYKNRLS</sequence>
<keyword evidence="5" id="KW-0663">Pyridoxal phosphate</keyword>
<name>A0A445MVY1_9BACT</name>
<dbReference type="InterPro" id="IPR009006">
    <property type="entry name" value="Ala_racemase/Decarboxylase_C"/>
</dbReference>
<protein>
    <recommendedName>
        <fullName evidence="3">Carboxynorspermidine/carboxyspermidine decarboxylase</fullName>
        <ecNumber evidence="2">4.1.1.96</ecNumber>
    </recommendedName>
</protein>
<dbReference type="AlphaFoldDB" id="A0A445MVY1"/>
<comment type="cofactor">
    <cofactor evidence="1">
        <name>pyridoxal 5'-phosphate</name>
        <dbReference type="ChEBI" id="CHEBI:597326"/>
    </cofactor>
</comment>
<dbReference type="GO" id="GO:0045312">
    <property type="term" value="P:nor-spermidine biosynthetic process"/>
    <property type="evidence" value="ECO:0007669"/>
    <property type="project" value="InterPro"/>
</dbReference>
<feature type="binding site" evidence="11">
    <location>
        <position position="256"/>
    </location>
    <ligand>
        <name>substrate</name>
    </ligand>
</feature>
<evidence type="ECO:0000256" key="3">
    <source>
        <dbReference type="ARBA" id="ARBA00013633"/>
    </source>
</evidence>
<evidence type="ECO:0000256" key="1">
    <source>
        <dbReference type="ARBA" id="ARBA00001933"/>
    </source>
</evidence>
<dbReference type="EMBL" id="OJIN01000101">
    <property type="protein sequence ID" value="SPD73559.1"/>
    <property type="molecule type" value="Genomic_DNA"/>
</dbReference>
<evidence type="ECO:0000256" key="6">
    <source>
        <dbReference type="ARBA" id="ARBA00023066"/>
    </source>
</evidence>
<proteinExistence type="inferred from homology"/>
<dbReference type="GO" id="GO:0008295">
    <property type="term" value="P:spermidine biosynthetic process"/>
    <property type="evidence" value="ECO:0007669"/>
    <property type="project" value="UniProtKB-KW"/>
</dbReference>
<dbReference type="SUPFAM" id="SSF50621">
    <property type="entry name" value="Alanine racemase C-terminal domain-like"/>
    <property type="match status" value="1"/>
</dbReference>
<dbReference type="PANTHER" id="PTHR43727:SF1">
    <property type="entry name" value="CARBOXYNORSPERMIDINE_CARBOXYSPERMIDINE DECARBOXYLASE"/>
    <property type="match status" value="1"/>
</dbReference>
<keyword evidence="4" id="KW-0210">Decarboxylase</keyword>
<evidence type="ECO:0000256" key="8">
    <source>
        <dbReference type="ARBA" id="ARBA00025802"/>
    </source>
</evidence>
<dbReference type="PANTHER" id="PTHR43727">
    <property type="entry name" value="DIAMINOPIMELATE DECARBOXYLASE"/>
    <property type="match status" value="1"/>
</dbReference>
<dbReference type="Pfam" id="PF00278">
    <property type="entry name" value="Orn_DAP_Arg_deC"/>
    <property type="match status" value="1"/>
</dbReference>
<evidence type="ECO:0000256" key="4">
    <source>
        <dbReference type="ARBA" id="ARBA00022793"/>
    </source>
</evidence>
<keyword evidence="7 13" id="KW-0456">Lyase</keyword>
<comment type="catalytic activity">
    <reaction evidence="9">
        <text>carboxyspermidine + H(+) = spermidine + CO2</text>
        <dbReference type="Rhea" id="RHEA:34095"/>
        <dbReference type="ChEBI" id="CHEBI:15378"/>
        <dbReference type="ChEBI" id="CHEBI:16526"/>
        <dbReference type="ChEBI" id="CHEBI:57834"/>
        <dbReference type="ChEBI" id="CHEBI:65072"/>
        <dbReference type="EC" id="4.1.1.96"/>
    </reaction>
</comment>
<keyword evidence="6" id="KW-0745">Spermidine biosynthesis</keyword>
<dbReference type="SUPFAM" id="SSF51419">
    <property type="entry name" value="PLP-binding barrel"/>
    <property type="match status" value="1"/>
</dbReference>
<evidence type="ECO:0000256" key="7">
    <source>
        <dbReference type="ARBA" id="ARBA00023239"/>
    </source>
</evidence>
<evidence type="ECO:0000256" key="11">
    <source>
        <dbReference type="PIRSR" id="PIRSR038941-1"/>
    </source>
</evidence>
<dbReference type="GO" id="GO:0008836">
    <property type="term" value="F:diaminopimelate decarboxylase activity"/>
    <property type="evidence" value="ECO:0007669"/>
    <property type="project" value="TreeGrafter"/>
</dbReference>
<evidence type="ECO:0000256" key="2">
    <source>
        <dbReference type="ARBA" id="ARBA00012259"/>
    </source>
</evidence>
<dbReference type="GO" id="GO:0009089">
    <property type="term" value="P:lysine biosynthetic process via diaminopimelate"/>
    <property type="evidence" value="ECO:0007669"/>
    <property type="project" value="TreeGrafter"/>
</dbReference>
<dbReference type="NCBIfam" id="TIGR01047">
    <property type="entry name" value="nspC"/>
    <property type="match status" value="1"/>
</dbReference>
<dbReference type="Gene3D" id="2.40.37.10">
    <property type="entry name" value="Lyase, Ornithine Decarboxylase, Chain A, domain 1"/>
    <property type="match status" value="1"/>
</dbReference>
<evidence type="ECO:0000313" key="13">
    <source>
        <dbReference type="EMBL" id="SPD73559.1"/>
    </source>
</evidence>
<dbReference type="FunFam" id="3.20.20.10:FF:000012">
    <property type="entry name" value="Carboxynorspermidine/carboxyspermidine decarboxylase"/>
    <property type="match status" value="1"/>
</dbReference>
<evidence type="ECO:0000256" key="9">
    <source>
        <dbReference type="ARBA" id="ARBA00047351"/>
    </source>
</evidence>
<dbReference type="PIRSF" id="PIRSF038941">
    <property type="entry name" value="NspC"/>
    <property type="match status" value="1"/>
</dbReference>
<evidence type="ECO:0000256" key="10">
    <source>
        <dbReference type="ARBA" id="ARBA00047389"/>
    </source>
</evidence>